<accession>A0A8S5P2V1</accession>
<reference evidence="1" key="1">
    <citation type="journal article" date="2021" name="Proc. Natl. Acad. Sci. U.S.A.">
        <title>A Catalog of Tens of Thousands of Viruses from Human Metagenomes Reveals Hidden Associations with Chronic Diseases.</title>
        <authorList>
            <person name="Tisza M.J."/>
            <person name="Buck C.B."/>
        </authorList>
    </citation>
    <scope>NUCLEOTIDE SEQUENCE</scope>
    <source>
        <strain evidence="1">Ctur44</strain>
    </source>
</reference>
<organism evidence="1">
    <name type="scientific">Siphoviridae sp. ctur44</name>
    <dbReference type="NCBI Taxonomy" id="2825717"/>
    <lineage>
        <taxon>Viruses</taxon>
        <taxon>Duplodnaviria</taxon>
        <taxon>Heunggongvirae</taxon>
        <taxon>Uroviricota</taxon>
        <taxon>Caudoviricetes</taxon>
    </lineage>
</organism>
<sequence>MSIKSEITRLKDAKSVLRHWLMAKNVTVPGYATLSELTDLLSKVPVVDTEVVEVTVSNHSNAAITAYGLDGPVEIPNLTDGTVSILLGAMIHIEVTTQTNYFYSPTDGEVIDSSENGAHVKITDRYCKVYVTISPIV</sequence>
<evidence type="ECO:0000313" key="1">
    <source>
        <dbReference type="EMBL" id="DAE01422.1"/>
    </source>
</evidence>
<protein>
    <submittedName>
        <fullName evidence="1">Uncharacterized protein</fullName>
    </submittedName>
</protein>
<dbReference type="EMBL" id="BK015324">
    <property type="protein sequence ID" value="DAE01422.1"/>
    <property type="molecule type" value="Genomic_DNA"/>
</dbReference>
<name>A0A8S5P2V1_9CAUD</name>
<proteinExistence type="predicted"/>